<dbReference type="InterPro" id="IPR025218">
    <property type="entry name" value="DUF4426"/>
</dbReference>
<evidence type="ECO:0000313" key="3">
    <source>
        <dbReference type="EMBL" id="RMH88631.1"/>
    </source>
</evidence>
<dbReference type="PROSITE" id="PS51257">
    <property type="entry name" value="PROKAR_LIPOPROTEIN"/>
    <property type="match status" value="1"/>
</dbReference>
<feature type="chain" id="PRO_5017990947" evidence="1">
    <location>
        <begin position="24"/>
        <end position="159"/>
    </location>
</feature>
<feature type="signal peptide" evidence="1">
    <location>
        <begin position="1"/>
        <end position="23"/>
    </location>
</feature>
<sequence length="159" mass="17006">MNACIRFALPLAIVLGACNRAPAPQPAAPVGENAPSQAARATLGNTVLEARLTRSSDLSEAMAKHYGLRRDGDTWLLMVSPRTANGDAVTLDGMEVKARAGGLIDALQPVALRRIDAEGFGDFIGEIEARAPMTLRVEIDARQGGTRAEMRFNRELPKP</sequence>
<organism evidence="3 4">
    <name type="scientific">Solilutibacter pythonis</name>
    <dbReference type="NCBI Taxonomy" id="2483112"/>
    <lineage>
        <taxon>Bacteria</taxon>
        <taxon>Pseudomonadati</taxon>
        <taxon>Pseudomonadota</taxon>
        <taxon>Gammaproteobacteria</taxon>
        <taxon>Lysobacterales</taxon>
        <taxon>Lysobacteraceae</taxon>
        <taxon>Solilutibacter</taxon>
    </lineage>
</organism>
<dbReference type="EMBL" id="RFLY01000019">
    <property type="protein sequence ID" value="RMH88631.1"/>
    <property type="molecule type" value="Genomic_DNA"/>
</dbReference>
<dbReference type="AlphaFoldDB" id="A0A3M2HFW7"/>
<dbReference type="Proteomes" id="UP000275012">
    <property type="component" value="Unassembled WGS sequence"/>
</dbReference>
<comment type="caution">
    <text evidence="3">The sequence shown here is derived from an EMBL/GenBank/DDBJ whole genome shotgun (WGS) entry which is preliminary data.</text>
</comment>
<dbReference type="RefSeq" id="WP_122102333.1">
    <property type="nucleotide sequence ID" value="NZ_RFLY01000019.1"/>
</dbReference>
<evidence type="ECO:0000313" key="4">
    <source>
        <dbReference type="Proteomes" id="UP000275012"/>
    </source>
</evidence>
<reference evidence="3 4" key="1">
    <citation type="submission" date="2018-10" db="EMBL/GenBank/DDBJ databases">
        <title>Proposal of Lysobacter pythonis sp. nov. isolated from royal pythons (Python regius).</title>
        <authorList>
            <person name="Hans-Juergen B."/>
            <person name="Huptas C."/>
            <person name="Sandra B."/>
            <person name="Igor L."/>
            <person name="Joachim S."/>
            <person name="Siegfried S."/>
            <person name="Mareike W."/>
            <person name="Peter K."/>
        </authorList>
    </citation>
    <scope>NUCLEOTIDE SEQUENCE [LARGE SCALE GENOMIC DNA]</scope>
    <source>
        <strain evidence="3 4">4284/11</strain>
    </source>
</reference>
<keyword evidence="1" id="KW-0732">Signal</keyword>
<dbReference type="OrthoDB" id="5976095at2"/>
<dbReference type="Pfam" id="PF14467">
    <property type="entry name" value="DUF4426"/>
    <property type="match status" value="1"/>
</dbReference>
<name>A0A3M2HFW7_9GAMM</name>
<gene>
    <name evidence="3" type="ORF">EBB59_11725</name>
</gene>
<evidence type="ECO:0000259" key="2">
    <source>
        <dbReference type="Pfam" id="PF14467"/>
    </source>
</evidence>
<protein>
    <submittedName>
        <fullName evidence="3">DUF4426 domain-containing protein</fullName>
    </submittedName>
</protein>
<keyword evidence="4" id="KW-1185">Reference proteome</keyword>
<feature type="domain" description="DUF4426" evidence="2">
    <location>
        <begin position="54"/>
        <end position="156"/>
    </location>
</feature>
<proteinExistence type="predicted"/>
<dbReference type="Gene3D" id="2.60.40.3340">
    <property type="entry name" value="Domain of unknown function DUF4426"/>
    <property type="match status" value="1"/>
</dbReference>
<accession>A0A3M2HFW7</accession>
<evidence type="ECO:0000256" key="1">
    <source>
        <dbReference type="SAM" id="SignalP"/>
    </source>
</evidence>